<protein>
    <submittedName>
        <fullName evidence="1">Uncharacterized protein</fullName>
    </submittedName>
</protein>
<dbReference type="OrthoDB" id="2146878at2"/>
<evidence type="ECO:0000313" key="1">
    <source>
        <dbReference type="EMBL" id="KRL87978.1"/>
    </source>
</evidence>
<comment type="caution">
    <text evidence="1">The sequence shown here is derived from an EMBL/GenBank/DDBJ whole genome shotgun (WGS) entry which is preliminary data.</text>
</comment>
<reference evidence="1 2" key="1">
    <citation type="journal article" date="2015" name="Genome Announc.">
        <title>Expanding the biotechnology potential of lactobacilli through comparative genomics of 213 strains and associated genera.</title>
        <authorList>
            <person name="Sun Z."/>
            <person name="Harris H.M."/>
            <person name="McCann A."/>
            <person name="Guo C."/>
            <person name="Argimon S."/>
            <person name="Zhang W."/>
            <person name="Yang X."/>
            <person name="Jeffery I.B."/>
            <person name="Cooney J.C."/>
            <person name="Kagawa T.F."/>
            <person name="Liu W."/>
            <person name="Song Y."/>
            <person name="Salvetti E."/>
            <person name="Wrobel A."/>
            <person name="Rasinkangas P."/>
            <person name="Parkhill J."/>
            <person name="Rea M.C."/>
            <person name="O'Sullivan O."/>
            <person name="Ritari J."/>
            <person name="Douillard F.P."/>
            <person name="Paul Ross R."/>
            <person name="Yang R."/>
            <person name="Briner A.E."/>
            <person name="Felis G.E."/>
            <person name="de Vos W.M."/>
            <person name="Barrangou R."/>
            <person name="Klaenhammer T.R."/>
            <person name="Caufield P.W."/>
            <person name="Cui Y."/>
            <person name="Zhang H."/>
            <person name="O'Toole P.W."/>
        </authorList>
    </citation>
    <scope>NUCLEOTIDE SEQUENCE [LARGE SCALE GENOMIC DNA]</scope>
    <source>
        <strain evidence="1 2">DSM 15945</strain>
    </source>
</reference>
<keyword evidence="2" id="KW-1185">Reference proteome</keyword>
<dbReference type="Proteomes" id="UP000051922">
    <property type="component" value="Unassembled WGS sequence"/>
</dbReference>
<dbReference type="PATRIC" id="fig|1423783.4.peg.997"/>
<dbReference type="EMBL" id="AZFJ01000010">
    <property type="protein sequence ID" value="KRL87978.1"/>
    <property type="molecule type" value="Genomic_DNA"/>
</dbReference>
<accession>A0A0R1U9J3</accession>
<name>A0A0R1U9J3_9LACO</name>
<evidence type="ECO:0000313" key="2">
    <source>
        <dbReference type="Proteomes" id="UP000051922"/>
    </source>
</evidence>
<gene>
    <name evidence="1" type="ORF">FC50_GL000962</name>
</gene>
<dbReference type="AlphaFoldDB" id="A0A0R1U9J3"/>
<organism evidence="1 2">
    <name type="scientific">Lacticaseibacillus pantheris DSM 15945 = JCM 12539 = NBRC 106106</name>
    <dbReference type="NCBI Taxonomy" id="1423783"/>
    <lineage>
        <taxon>Bacteria</taxon>
        <taxon>Bacillati</taxon>
        <taxon>Bacillota</taxon>
        <taxon>Bacilli</taxon>
        <taxon>Lactobacillales</taxon>
        <taxon>Lactobacillaceae</taxon>
        <taxon>Lacticaseibacillus</taxon>
    </lineage>
</organism>
<sequence length="116" mass="12953">MFEPTKKHRVSDAVAQTFPKEVTDQIFQVVNLMVKANQIVVAPVAIIFSDDFTDDELYAMMIQGNAAPAQEFPITYKGDKPFLGHAYILIVKDHPKTISIDFSAANDLPDNLKNNN</sequence>
<dbReference type="RefSeq" id="WP_054651564.1">
    <property type="nucleotide sequence ID" value="NZ_AZFJ01000010.1"/>
</dbReference>
<proteinExistence type="predicted"/>